<keyword evidence="7" id="KW-1185">Reference proteome</keyword>
<dbReference type="OrthoDB" id="9811395at2"/>
<evidence type="ECO:0000256" key="4">
    <source>
        <dbReference type="PROSITE-ProRule" id="PRU00433"/>
    </source>
</evidence>
<feature type="domain" description="Cytochrome c" evidence="5">
    <location>
        <begin position="27"/>
        <end position="115"/>
    </location>
</feature>
<keyword evidence="3 4" id="KW-0408">Iron</keyword>
<evidence type="ECO:0000313" key="6">
    <source>
        <dbReference type="EMBL" id="SDF03931.1"/>
    </source>
</evidence>
<reference evidence="7" key="1">
    <citation type="submission" date="2016-10" db="EMBL/GenBank/DDBJ databases">
        <authorList>
            <person name="Varghese N."/>
            <person name="Submissions S."/>
        </authorList>
    </citation>
    <scope>NUCLEOTIDE SEQUENCE [LARGE SCALE GENOMIC DNA]</scope>
    <source>
        <strain evidence="7">DSM 25329</strain>
    </source>
</reference>
<dbReference type="RefSeq" id="WP_090151403.1">
    <property type="nucleotide sequence ID" value="NZ_FNAN01000008.1"/>
</dbReference>
<protein>
    <submittedName>
        <fullName evidence="6">Cytochrome c553</fullName>
    </submittedName>
</protein>
<dbReference type="EMBL" id="FNAN01000008">
    <property type="protein sequence ID" value="SDF03931.1"/>
    <property type="molecule type" value="Genomic_DNA"/>
</dbReference>
<dbReference type="Pfam" id="PF00034">
    <property type="entry name" value="Cytochrom_C"/>
    <property type="match status" value="1"/>
</dbReference>
<evidence type="ECO:0000256" key="2">
    <source>
        <dbReference type="ARBA" id="ARBA00022723"/>
    </source>
</evidence>
<dbReference type="InterPro" id="IPR036909">
    <property type="entry name" value="Cyt_c-like_dom_sf"/>
</dbReference>
<dbReference type="STRING" id="659014.SAMN04487996_108261"/>
<keyword evidence="2 4" id="KW-0479">Metal-binding</keyword>
<dbReference type="InterPro" id="IPR009056">
    <property type="entry name" value="Cyt_c-like_dom"/>
</dbReference>
<dbReference type="InterPro" id="IPR051459">
    <property type="entry name" value="Cytochrome_c-type_DH"/>
</dbReference>
<proteinExistence type="predicted"/>
<evidence type="ECO:0000256" key="1">
    <source>
        <dbReference type="ARBA" id="ARBA00022617"/>
    </source>
</evidence>
<sequence length="138" mass="15078">MKLVLTLITVAVFCAAIPRAQDDELAKSIERGKMIYSENCISCHMGTGEGITATFPPLAKSDYLMKTPENAIQAIKFGLIGKVTVNGVSYDNMMPEPGLANEQIADVMNYIMNSWGNSSEKKMITVKMVEAVKPAEEK</sequence>
<organism evidence="6 7">
    <name type="scientific">Dyadobacter soli</name>
    <dbReference type="NCBI Taxonomy" id="659014"/>
    <lineage>
        <taxon>Bacteria</taxon>
        <taxon>Pseudomonadati</taxon>
        <taxon>Bacteroidota</taxon>
        <taxon>Cytophagia</taxon>
        <taxon>Cytophagales</taxon>
        <taxon>Spirosomataceae</taxon>
        <taxon>Dyadobacter</taxon>
    </lineage>
</organism>
<dbReference type="GO" id="GO:0009055">
    <property type="term" value="F:electron transfer activity"/>
    <property type="evidence" value="ECO:0007669"/>
    <property type="project" value="InterPro"/>
</dbReference>
<dbReference type="Gene3D" id="1.10.760.10">
    <property type="entry name" value="Cytochrome c-like domain"/>
    <property type="match status" value="1"/>
</dbReference>
<dbReference type="AlphaFoldDB" id="A0A1G7HTS0"/>
<dbReference type="GO" id="GO:0020037">
    <property type="term" value="F:heme binding"/>
    <property type="evidence" value="ECO:0007669"/>
    <property type="project" value="InterPro"/>
</dbReference>
<name>A0A1G7HTS0_9BACT</name>
<dbReference type="PROSITE" id="PS51007">
    <property type="entry name" value="CYTC"/>
    <property type="match status" value="1"/>
</dbReference>
<evidence type="ECO:0000313" key="7">
    <source>
        <dbReference type="Proteomes" id="UP000198748"/>
    </source>
</evidence>
<dbReference type="PANTHER" id="PTHR35008">
    <property type="entry name" value="BLL4482 PROTEIN-RELATED"/>
    <property type="match status" value="1"/>
</dbReference>
<evidence type="ECO:0000256" key="3">
    <source>
        <dbReference type="ARBA" id="ARBA00023004"/>
    </source>
</evidence>
<dbReference type="SUPFAM" id="SSF46626">
    <property type="entry name" value="Cytochrome c"/>
    <property type="match status" value="1"/>
</dbReference>
<keyword evidence="1 4" id="KW-0349">Heme</keyword>
<dbReference type="Proteomes" id="UP000198748">
    <property type="component" value="Unassembled WGS sequence"/>
</dbReference>
<dbReference type="PANTHER" id="PTHR35008:SF8">
    <property type="entry name" value="ALCOHOL DEHYDROGENASE CYTOCHROME C SUBUNIT"/>
    <property type="match status" value="1"/>
</dbReference>
<evidence type="ECO:0000259" key="5">
    <source>
        <dbReference type="PROSITE" id="PS51007"/>
    </source>
</evidence>
<gene>
    <name evidence="6" type="ORF">SAMN04487996_108261</name>
</gene>
<dbReference type="GO" id="GO:0046872">
    <property type="term" value="F:metal ion binding"/>
    <property type="evidence" value="ECO:0007669"/>
    <property type="project" value="UniProtKB-KW"/>
</dbReference>
<accession>A0A1G7HTS0</accession>